<protein>
    <submittedName>
        <fullName evidence="1">Uncharacterized protein</fullName>
    </submittedName>
</protein>
<organism evidence="1 2">
    <name type="scientific">Rhipicephalus microplus</name>
    <name type="common">Cattle tick</name>
    <name type="synonym">Boophilus microplus</name>
    <dbReference type="NCBI Taxonomy" id="6941"/>
    <lineage>
        <taxon>Eukaryota</taxon>
        <taxon>Metazoa</taxon>
        <taxon>Ecdysozoa</taxon>
        <taxon>Arthropoda</taxon>
        <taxon>Chelicerata</taxon>
        <taxon>Arachnida</taxon>
        <taxon>Acari</taxon>
        <taxon>Parasitiformes</taxon>
        <taxon>Ixodida</taxon>
        <taxon>Ixodoidea</taxon>
        <taxon>Ixodidae</taxon>
        <taxon>Rhipicephalinae</taxon>
        <taxon>Rhipicephalus</taxon>
        <taxon>Boophilus</taxon>
    </lineage>
</organism>
<reference evidence="1" key="2">
    <citation type="submission" date="2021-09" db="EMBL/GenBank/DDBJ databases">
        <authorList>
            <person name="Jia N."/>
            <person name="Wang J."/>
            <person name="Shi W."/>
            <person name="Du L."/>
            <person name="Sun Y."/>
            <person name="Zhan W."/>
            <person name="Jiang J."/>
            <person name="Wang Q."/>
            <person name="Zhang B."/>
            <person name="Ji P."/>
            <person name="Sakyi L.B."/>
            <person name="Cui X."/>
            <person name="Yuan T."/>
            <person name="Jiang B."/>
            <person name="Yang W."/>
            <person name="Lam T.T.-Y."/>
            <person name="Chang Q."/>
            <person name="Ding S."/>
            <person name="Wang X."/>
            <person name="Zhu J."/>
            <person name="Ruan X."/>
            <person name="Zhao L."/>
            <person name="Wei J."/>
            <person name="Que T."/>
            <person name="Du C."/>
            <person name="Cheng J."/>
            <person name="Dai P."/>
            <person name="Han X."/>
            <person name="Huang E."/>
            <person name="Gao Y."/>
            <person name="Liu J."/>
            <person name="Shao H."/>
            <person name="Ye R."/>
            <person name="Li L."/>
            <person name="Wei W."/>
            <person name="Wang X."/>
            <person name="Wang C."/>
            <person name="Huo Q."/>
            <person name="Li W."/>
            <person name="Guo W."/>
            <person name="Chen H."/>
            <person name="Chen S."/>
            <person name="Zhou L."/>
            <person name="Zhou L."/>
            <person name="Ni X."/>
            <person name="Tian J."/>
            <person name="Zhou Y."/>
            <person name="Sheng Y."/>
            <person name="Liu T."/>
            <person name="Pan Y."/>
            <person name="Xia L."/>
            <person name="Li J."/>
            <person name="Zhao F."/>
            <person name="Cao W."/>
        </authorList>
    </citation>
    <scope>NUCLEOTIDE SEQUENCE</scope>
    <source>
        <strain evidence="1">Rmic-2018</strain>
        <tissue evidence="1">Larvae</tissue>
    </source>
</reference>
<name>A0A9J6D717_RHIMP</name>
<sequence>MCRSSGDSVSATDGEEGQGRTVTNAITVLTVKAAVNGVQLMRVPVLINGVQIKLLVDTVAIVSLPSIQDYQKPFSNVKLLQSHLTIHNHSQQALQLAIIGETLSCTVIQPDPRRVQKSVHRRNLQAGHEDSAKIQQRSFRLPKEVTDDLAWLEEVGLLKKVSRRSRDSNPRPLVQAEDPGAMTGTSLSALGNSYVALVVALA</sequence>
<dbReference type="Proteomes" id="UP000821866">
    <property type="component" value="Chromosome 9"/>
</dbReference>
<reference evidence="1" key="1">
    <citation type="journal article" date="2020" name="Cell">
        <title>Large-Scale Comparative Analyses of Tick Genomes Elucidate Their Genetic Diversity and Vector Capacities.</title>
        <authorList>
            <consortium name="Tick Genome and Microbiome Consortium (TIGMIC)"/>
            <person name="Jia N."/>
            <person name="Wang J."/>
            <person name="Shi W."/>
            <person name="Du L."/>
            <person name="Sun Y."/>
            <person name="Zhan W."/>
            <person name="Jiang J.F."/>
            <person name="Wang Q."/>
            <person name="Zhang B."/>
            <person name="Ji P."/>
            <person name="Bell-Sakyi L."/>
            <person name="Cui X.M."/>
            <person name="Yuan T.T."/>
            <person name="Jiang B.G."/>
            <person name="Yang W.F."/>
            <person name="Lam T.T."/>
            <person name="Chang Q.C."/>
            <person name="Ding S.J."/>
            <person name="Wang X.J."/>
            <person name="Zhu J.G."/>
            <person name="Ruan X.D."/>
            <person name="Zhao L."/>
            <person name="Wei J.T."/>
            <person name="Ye R.Z."/>
            <person name="Que T.C."/>
            <person name="Du C.H."/>
            <person name="Zhou Y.H."/>
            <person name="Cheng J.X."/>
            <person name="Dai P.F."/>
            <person name="Guo W.B."/>
            <person name="Han X.H."/>
            <person name="Huang E.J."/>
            <person name="Li L.F."/>
            <person name="Wei W."/>
            <person name="Gao Y.C."/>
            <person name="Liu J.Z."/>
            <person name="Shao H.Z."/>
            <person name="Wang X."/>
            <person name="Wang C.C."/>
            <person name="Yang T.C."/>
            <person name="Huo Q.B."/>
            <person name="Li W."/>
            <person name="Chen H.Y."/>
            <person name="Chen S.E."/>
            <person name="Zhou L.G."/>
            <person name="Ni X.B."/>
            <person name="Tian J.H."/>
            <person name="Sheng Y."/>
            <person name="Liu T."/>
            <person name="Pan Y.S."/>
            <person name="Xia L.Y."/>
            <person name="Li J."/>
            <person name="Zhao F."/>
            <person name="Cao W.C."/>
        </authorList>
    </citation>
    <scope>NUCLEOTIDE SEQUENCE</scope>
    <source>
        <strain evidence="1">Rmic-2018</strain>
    </source>
</reference>
<dbReference type="EMBL" id="JABSTU010000011">
    <property type="protein sequence ID" value="KAH8009865.1"/>
    <property type="molecule type" value="Genomic_DNA"/>
</dbReference>
<comment type="caution">
    <text evidence="1">The sequence shown here is derived from an EMBL/GenBank/DDBJ whole genome shotgun (WGS) entry which is preliminary data.</text>
</comment>
<evidence type="ECO:0000313" key="1">
    <source>
        <dbReference type="EMBL" id="KAH8009865.1"/>
    </source>
</evidence>
<gene>
    <name evidence="1" type="ORF">HPB51_020550</name>
</gene>
<proteinExistence type="predicted"/>
<evidence type="ECO:0000313" key="2">
    <source>
        <dbReference type="Proteomes" id="UP000821866"/>
    </source>
</evidence>
<dbReference type="AlphaFoldDB" id="A0A9J6D717"/>
<accession>A0A9J6D717</accession>
<keyword evidence="2" id="KW-1185">Reference proteome</keyword>